<comment type="caution">
    <text evidence="2">The sequence shown here is derived from an EMBL/GenBank/DDBJ whole genome shotgun (WGS) entry which is preliminary data.</text>
</comment>
<sequence length="282" mass="33520">MKTYKKHLVIVGSARSGTSWLAELIARQYRYRLLFEPEHPINTKQGALICDQFFTETYNTPAAKAYLKKVFANRVDSDWIGQLSHRKYKRHLWPFIPKQYIIKFVRCNLSAKYVNEHFKIPLIHILRNPYDVIASQQRVAFPWLFNLEYFKEQEHLVDLVLELFGFDLKTITQYSNIETLAIRWCLENVIPLEVQDAYKFKSRIVRHEILTSRVGEFLDLCDFFHLNPIQGIEREFHRPSSKTHPKSQVRKQGYKPNRLTNSDIKKVNAILDTFETQLYPRQ</sequence>
<keyword evidence="3" id="KW-1185">Reference proteome</keyword>
<organism evidence="2 3">
    <name type="scientific">Mangrovimonas yunxiaonensis</name>
    <dbReference type="NCBI Taxonomy" id="1197477"/>
    <lineage>
        <taxon>Bacteria</taxon>
        <taxon>Pseudomonadati</taxon>
        <taxon>Bacteroidota</taxon>
        <taxon>Flavobacteriia</taxon>
        <taxon>Flavobacteriales</taxon>
        <taxon>Flavobacteriaceae</taxon>
        <taxon>Mangrovimonas</taxon>
    </lineage>
</organism>
<dbReference type="Gene3D" id="3.40.50.300">
    <property type="entry name" value="P-loop containing nucleotide triphosphate hydrolases"/>
    <property type="match status" value="1"/>
</dbReference>
<dbReference type="RefSeq" id="WP_036122486.1">
    <property type="nucleotide sequence ID" value="NZ_BMET01000006.1"/>
</dbReference>
<feature type="region of interest" description="Disordered" evidence="1">
    <location>
        <begin position="237"/>
        <end position="259"/>
    </location>
</feature>
<dbReference type="AlphaFoldDB" id="A0A084TJ59"/>
<feature type="compositionally biased region" description="Basic residues" evidence="1">
    <location>
        <begin position="239"/>
        <end position="253"/>
    </location>
</feature>
<name>A0A084TJ59_9FLAO</name>
<gene>
    <name evidence="2" type="ORF">IA57_09835</name>
</gene>
<dbReference type="InterPro" id="IPR027417">
    <property type="entry name" value="P-loop_NTPase"/>
</dbReference>
<dbReference type="eggNOG" id="ENOG502Z8TY">
    <property type="taxonomic scope" value="Bacteria"/>
</dbReference>
<reference evidence="2 3" key="1">
    <citation type="journal article" date="2014" name="Genome Announc.">
        <title>Draft Genome Sequence of the Algicidal Bacterium Mangrovimonas yunxiaonensis Strain LY01.</title>
        <authorList>
            <person name="Li Y."/>
            <person name="Zhu H."/>
            <person name="Li C."/>
            <person name="Zhang H."/>
            <person name="Chen Z."/>
            <person name="Zheng W."/>
            <person name="Xu H."/>
            <person name="Zheng T."/>
        </authorList>
    </citation>
    <scope>NUCLEOTIDE SEQUENCE [LARGE SCALE GENOMIC DNA]</scope>
    <source>
        <strain evidence="2 3">LY01</strain>
    </source>
</reference>
<reference evidence="3" key="2">
    <citation type="submission" date="2014-07" db="EMBL/GenBank/DDBJ databases">
        <title>Genome sequence of Mangrovimonas yunxiaonensis.</title>
        <authorList>
            <person name="Li Y."/>
            <person name="Zheng T."/>
        </authorList>
    </citation>
    <scope>NUCLEOTIDE SEQUENCE [LARGE SCALE GENOMIC DNA]</scope>
    <source>
        <strain evidence="3">LY01</strain>
    </source>
</reference>
<dbReference type="STRING" id="1197477.IA57_09835"/>
<dbReference type="OrthoDB" id="1418537at2"/>
<dbReference type="EMBL" id="JPFK01000007">
    <property type="protein sequence ID" value="KFB00745.1"/>
    <property type="molecule type" value="Genomic_DNA"/>
</dbReference>
<accession>A0A084TJ59</accession>
<dbReference type="Proteomes" id="UP000028521">
    <property type="component" value="Unassembled WGS sequence"/>
</dbReference>
<dbReference type="SUPFAM" id="SSF52540">
    <property type="entry name" value="P-loop containing nucleoside triphosphate hydrolases"/>
    <property type="match status" value="1"/>
</dbReference>
<proteinExistence type="predicted"/>
<protein>
    <recommendedName>
        <fullName evidence="4">Sulfotransferase domain-containing protein</fullName>
    </recommendedName>
</protein>
<evidence type="ECO:0000313" key="3">
    <source>
        <dbReference type="Proteomes" id="UP000028521"/>
    </source>
</evidence>
<evidence type="ECO:0000256" key="1">
    <source>
        <dbReference type="SAM" id="MobiDB-lite"/>
    </source>
</evidence>
<evidence type="ECO:0000313" key="2">
    <source>
        <dbReference type="EMBL" id="KFB00745.1"/>
    </source>
</evidence>
<evidence type="ECO:0008006" key="4">
    <source>
        <dbReference type="Google" id="ProtNLM"/>
    </source>
</evidence>